<proteinExistence type="predicted"/>
<evidence type="ECO:0000313" key="2">
    <source>
        <dbReference type="Proteomes" id="UP000244180"/>
    </source>
</evidence>
<dbReference type="EMBL" id="PEBV01000033">
    <property type="protein sequence ID" value="PTQ51892.1"/>
    <property type="molecule type" value="Genomic_DNA"/>
</dbReference>
<accession>A0A2T5G6U8</accession>
<dbReference type="Proteomes" id="UP000244180">
    <property type="component" value="Unassembled WGS sequence"/>
</dbReference>
<organism evidence="1 2">
    <name type="scientific">Hydrogenibacillus schlegelii</name>
    <name type="common">Bacillus schlegelii</name>
    <dbReference type="NCBI Taxonomy" id="1484"/>
    <lineage>
        <taxon>Bacteria</taxon>
        <taxon>Bacillati</taxon>
        <taxon>Bacillota</taxon>
        <taxon>Bacilli</taxon>
        <taxon>Bacillales</taxon>
        <taxon>Bacillales Family X. Incertae Sedis</taxon>
        <taxon>Hydrogenibacillus</taxon>
    </lineage>
</organism>
<dbReference type="AlphaFoldDB" id="A0A2T5G6U8"/>
<protein>
    <submittedName>
        <fullName evidence="1">Uncharacterized protein</fullName>
    </submittedName>
</protein>
<gene>
    <name evidence="1" type="ORF">HSCHL_0968</name>
</gene>
<name>A0A2T5G6U8_HYDSH</name>
<reference evidence="1 2" key="1">
    <citation type="submission" date="2017-08" db="EMBL/GenBank/DDBJ databases">
        <title>Burning lignite coal seam in the remote Altai Mountains harbors a hydrogen-driven thermophilic microbial community.</title>
        <authorList>
            <person name="Kadnikov V.V."/>
            <person name="Mardanov A.V."/>
            <person name="Ivasenko D."/>
            <person name="Beletsky A.V."/>
            <person name="Karnachuk O.V."/>
            <person name="Ravin N.V."/>
        </authorList>
    </citation>
    <scope>NUCLEOTIDE SEQUENCE [LARGE SCALE GENOMIC DNA]</scope>
    <source>
        <strain evidence="1">AL33</strain>
    </source>
</reference>
<evidence type="ECO:0000313" key="1">
    <source>
        <dbReference type="EMBL" id="PTQ51892.1"/>
    </source>
</evidence>
<comment type="caution">
    <text evidence="1">The sequence shown here is derived from an EMBL/GenBank/DDBJ whole genome shotgun (WGS) entry which is preliminary data.</text>
</comment>
<dbReference type="RefSeq" id="WP_273000516.1">
    <property type="nucleotide sequence ID" value="NZ_PEBV01000033.1"/>
</dbReference>
<sequence length="80" mass="9332">MDRPESWRIQTALKTFEKTPERLYRIYRAVRKAIPDGHLEKDAILDMMENAFLDVEAAADAMIEAFGKRGERPDLKKPRL</sequence>